<dbReference type="InterPro" id="IPR011611">
    <property type="entry name" value="PfkB_dom"/>
</dbReference>
<dbReference type="PROSITE" id="PS00583">
    <property type="entry name" value="PFKB_KINASES_1"/>
    <property type="match status" value="1"/>
</dbReference>
<dbReference type="AlphaFoldDB" id="A0A1F4VFQ4"/>
<evidence type="ECO:0000256" key="1">
    <source>
        <dbReference type="ARBA" id="ARBA00010688"/>
    </source>
</evidence>
<proteinExistence type="inferred from homology"/>
<dbReference type="PANTHER" id="PTHR10584">
    <property type="entry name" value="SUGAR KINASE"/>
    <property type="match status" value="1"/>
</dbReference>
<dbReference type="PRINTS" id="PR00990">
    <property type="entry name" value="RIBOKINASE"/>
</dbReference>
<keyword evidence="3" id="KW-0418">Kinase</keyword>
<reference evidence="5 6" key="1">
    <citation type="journal article" date="2016" name="Nat. Commun.">
        <title>Thousands of microbial genomes shed light on interconnected biogeochemical processes in an aquifer system.</title>
        <authorList>
            <person name="Anantharaman K."/>
            <person name="Brown C.T."/>
            <person name="Hug L.A."/>
            <person name="Sharon I."/>
            <person name="Castelle C.J."/>
            <person name="Probst A.J."/>
            <person name="Thomas B.C."/>
            <person name="Singh A."/>
            <person name="Wilkins M.J."/>
            <person name="Karaoz U."/>
            <person name="Brodie E.L."/>
            <person name="Williams K.H."/>
            <person name="Hubbard S.S."/>
            <person name="Banfield J.F."/>
        </authorList>
    </citation>
    <scope>NUCLEOTIDE SEQUENCE [LARGE SCALE GENOMIC DNA]</scope>
</reference>
<dbReference type="GO" id="GO:0006796">
    <property type="term" value="P:phosphate-containing compound metabolic process"/>
    <property type="evidence" value="ECO:0007669"/>
    <property type="project" value="UniProtKB-ARBA"/>
</dbReference>
<dbReference type="InterPro" id="IPR002173">
    <property type="entry name" value="Carboh/pur_kinase_PfkB_CS"/>
</dbReference>
<organism evidence="5 6">
    <name type="scientific">candidate division WWE3 bacterium RIFCSPLOWO2_01_FULL_41_18</name>
    <dbReference type="NCBI Taxonomy" id="1802625"/>
    <lineage>
        <taxon>Bacteria</taxon>
        <taxon>Katanobacteria</taxon>
    </lineage>
</organism>
<dbReference type="InterPro" id="IPR002139">
    <property type="entry name" value="Ribo/fructo_kinase"/>
</dbReference>
<accession>A0A1F4VFQ4</accession>
<evidence type="ECO:0000313" key="6">
    <source>
        <dbReference type="Proteomes" id="UP000176504"/>
    </source>
</evidence>
<dbReference type="SUPFAM" id="SSF53613">
    <property type="entry name" value="Ribokinase-like"/>
    <property type="match status" value="1"/>
</dbReference>
<sequence length="328" mass="36687">MFDIISIGDCVVDAFMFINDFEIRCNLNKEDCKLCVSYGDKVPVEKFALCSAGNANNNAVGSARLGLKTAIYTEIGDDNNGKMIVDNFRKENVSLHYVNLNKHQSTNLHAVISYQGERTIFVYHEPRNYKLPAIDTVPKWIYYTSLSQAFEKFQSELVEYLKKNPSIKIAFNPATFHLKAGLEELREMLSLTEIVFMNREETMKLLKIDPSEKTSMKTLLEEAHKLGPKISVITDGPKGSAVYDGESFCELGLFDVPIVDRTGVGDSFATAFVAALFYEKGIEEAMKWGTINSSGVIQKIGPQEGLMTKGEIEFILNSNPKFTPSNLL</sequence>
<dbReference type="EMBL" id="MEVI01000001">
    <property type="protein sequence ID" value="OGC55758.1"/>
    <property type="molecule type" value="Genomic_DNA"/>
</dbReference>
<keyword evidence="2" id="KW-0808">Transferase</keyword>
<protein>
    <recommendedName>
        <fullName evidence="4">Carbohydrate kinase PfkB domain-containing protein</fullName>
    </recommendedName>
</protein>
<dbReference type="PANTHER" id="PTHR10584:SF166">
    <property type="entry name" value="RIBOKINASE"/>
    <property type="match status" value="1"/>
</dbReference>
<evidence type="ECO:0000259" key="4">
    <source>
        <dbReference type="Pfam" id="PF00294"/>
    </source>
</evidence>
<evidence type="ECO:0000256" key="2">
    <source>
        <dbReference type="ARBA" id="ARBA00022679"/>
    </source>
</evidence>
<dbReference type="InterPro" id="IPR029056">
    <property type="entry name" value="Ribokinase-like"/>
</dbReference>
<evidence type="ECO:0000256" key="3">
    <source>
        <dbReference type="ARBA" id="ARBA00022777"/>
    </source>
</evidence>
<gene>
    <name evidence="5" type="ORF">A3A78_01825</name>
</gene>
<dbReference type="GO" id="GO:0016301">
    <property type="term" value="F:kinase activity"/>
    <property type="evidence" value="ECO:0007669"/>
    <property type="project" value="UniProtKB-KW"/>
</dbReference>
<comment type="similarity">
    <text evidence="1">Belongs to the carbohydrate kinase PfkB family.</text>
</comment>
<feature type="domain" description="Carbohydrate kinase PfkB" evidence="4">
    <location>
        <begin position="18"/>
        <end position="306"/>
    </location>
</feature>
<comment type="caution">
    <text evidence="5">The sequence shown here is derived from an EMBL/GenBank/DDBJ whole genome shotgun (WGS) entry which is preliminary data.</text>
</comment>
<dbReference type="Gene3D" id="3.40.1190.20">
    <property type="match status" value="1"/>
</dbReference>
<name>A0A1F4VFQ4_UNCKA</name>
<evidence type="ECO:0000313" key="5">
    <source>
        <dbReference type="EMBL" id="OGC55758.1"/>
    </source>
</evidence>
<dbReference type="Pfam" id="PF00294">
    <property type="entry name" value="PfkB"/>
    <property type="match status" value="1"/>
</dbReference>
<dbReference type="Proteomes" id="UP000176504">
    <property type="component" value="Unassembled WGS sequence"/>
</dbReference>